<dbReference type="SUPFAM" id="SSF52833">
    <property type="entry name" value="Thioredoxin-like"/>
    <property type="match status" value="1"/>
</dbReference>
<reference evidence="5 6" key="1">
    <citation type="submission" date="2019-07" db="EMBL/GenBank/DDBJ databases">
        <title>Analysis of the biochemical properties, biological activity and biotechnological potential of siderophores and biosurfactants produced by Antarctic psychrotolerant bacteria.</title>
        <authorList>
            <person name="Styczynski M."/>
            <person name="Krucon T."/>
            <person name="Decewicz P."/>
            <person name="Dziewit L."/>
        </authorList>
    </citation>
    <scope>NUCLEOTIDE SEQUENCE [LARGE SCALE GENOMIC DNA]</scope>
    <source>
        <strain evidence="5 6">ANT_H27</strain>
    </source>
</reference>
<dbReference type="CDD" id="cd03017">
    <property type="entry name" value="PRX_BCP"/>
    <property type="match status" value="1"/>
</dbReference>
<keyword evidence="1" id="KW-0805">Transcription regulation</keyword>
<dbReference type="Proteomes" id="UP000323856">
    <property type="component" value="Unassembled WGS sequence"/>
</dbReference>
<accession>A0A5B0EIU6</accession>
<dbReference type="SMART" id="SM00422">
    <property type="entry name" value="HTH_MERR"/>
    <property type="match status" value="1"/>
</dbReference>
<dbReference type="GO" id="GO:0016491">
    <property type="term" value="F:oxidoreductase activity"/>
    <property type="evidence" value="ECO:0007669"/>
    <property type="project" value="InterPro"/>
</dbReference>
<dbReference type="PROSITE" id="PS00552">
    <property type="entry name" value="HTH_MERR_1"/>
    <property type="match status" value="1"/>
</dbReference>
<dbReference type="InterPro" id="IPR000551">
    <property type="entry name" value="MerR-type_HTH_dom"/>
</dbReference>
<dbReference type="EMBL" id="VOBL01000003">
    <property type="protein sequence ID" value="KAA0978964.1"/>
    <property type="molecule type" value="Genomic_DNA"/>
</dbReference>
<dbReference type="PRINTS" id="PR00040">
    <property type="entry name" value="HTHMERR"/>
</dbReference>
<gene>
    <name evidence="5" type="ORF">FQ154_04220</name>
</gene>
<dbReference type="PROSITE" id="PS50937">
    <property type="entry name" value="HTH_MERR_2"/>
    <property type="match status" value="1"/>
</dbReference>
<keyword evidence="3" id="KW-0804">Transcription</keyword>
<dbReference type="Gene3D" id="3.40.30.10">
    <property type="entry name" value="Glutaredoxin"/>
    <property type="match status" value="1"/>
</dbReference>
<sequence>MRIGELAEKAQVSIKAVRYYEQLGFVQSSRRPNGYRDYSDHDLRVINEIRELAGVGINPARAAPFVECLDAGHQHSDECPSSLAAYRDSIAELDRTIASLVSRRTLMAERLQLGASRTFRTEEPTVIDHFNALPDNLPVPEDDGAADHLPGLSLPIITLPATDGSEVNLAGLGDVRTIIYLYPLTGLPGTDLPAGWEEIPGARGCTTEACDFRDHHTLLREAGVANVFGMSSQDRDYQREVVDRLHLPFPMLSDPSFELADALGLPTFAAPGHDRLYTRLTLVVKNNAIEHVFYPIFPPNTHAQQVLEWF</sequence>
<dbReference type="RefSeq" id="WP_149618780.1">
    <property type="nucleotide sequence ID" value="NZ_VOBL01000003.1"/>
</dbReference>
<dbReference type="Pfam" id="PF13411">
    <property type="entry name" value="MerR_1"/>
    <property type="match status" value="1"/>
</dbReference>
<dbReference type="Gene3D" id="1.10.1660.10">
    <property type="match status" value="1"/>
</dbReference>
<dbReference type="InterPro" id="IPR013740">
    <property type="entry name" value="Redoxin"/>
</dbReference>
<keyword evidence="2" id="KW-0238">DNA-binding</keyword>
<dbReference type="Pfam" id="PF08534">
    <property type="entry name" value="Redoxin"/>
    <property type="match status" value="1"/>
</dbReference>
<name>A0A5B0EIU6_9MICC</name>
<dbReference type="OrthoDB" id="5242095at2"/>
<evidence type="ECO:0000256" key="3">
    <source>
        <dbReference type="ARBA" id="ARBA00023163"/>
    </source>
</evidence>
<dbReference type="InterPro" id="IPR036249">
    <property type="entry name" value="Thioredoxin-like_sf"/>
</dbReference>
<dbReference type="GO" id="GO:0003700">
    <property type="term" value="F:DNA-binding transcription factor activity"/>
    <property type="evidence" value="ECO:0007669"/>
    <property type="project" value="InterPro"/>
</dbReference>
<evidence type="ECO:0000313" key="5">
    <source>
        <dbReference type="EMBL" id="KAA0978964.1"/>
    </source>
</evidence>
<protein>
    <submittedName>
        <fullName evidence="5">MerR family transcriptional regulator</fullName>
    </submittedName>
</protein>
<dbReference type="PANTHER" id="PTHR30204:SF94">
    <property type="entry name" value="HEAVY METAL-DEPENDENT TRANSCRIPTIONAL REGULATOR HI_0293-RELATED"/>
    <property type="match status" value="1"/>
</dbReference>
<evidence type="ECO:0000256" key="2">
    <source>
        <dbReference type="ARBA" id="ARBA00023125"/>
    </source>
</evidence>
<evidence type="ECO:0000313" key="6">
    <source>
        <dbReference type="Proteomes" id="UP000323856"/>
    </source>
</evidence>
<dbReference type="GO" id="GO:0003677">
    <property type="term" value="F:DNA binding"/>
    <property type="evidence" value="ECO:0007669"/>
    <property type="project" value="UniProtKB-KW"/>
</dbReference>
<dbReference type="PANTHER" id="PTHR30204">
    <property type="entry name" value="REDOX-CYCLING DRUG-SENSING TRANSCRIPTIONAL ACTIVATOR SOXR"/>
    <property type="match status" value="1"/>
</dbReference>
<dbReference type="InterPro" id="IPR009061">
    <property type="entry name" value="DNA-bd_dom_put_sf"/>
</dbReference>
<dbReference type="InterPro" id="IPR047057">
    <property type="entry name" value="MerR_fam"/>
</dbReference>
<dbReference type="AlphaFoldDB" id="A0A5B0EIU6"/>
<evidence type="ECO:0000256" key="1">
    <source>
        <dbReference type="ARBA" id="ARBA00023015"/>
    </source>
</evidence>
<organism evidence="5 6">
    <name type="scientific">Paeniglutamicibacter gangotriensis</name>
    <dbReference type="NCBI Taxonomy" id="254787"/>
    <lineage>
        <taxon>Bacteria</taxon>
        <taxon>Bacillati</taxon>
        <taxon>Actinomycetota</taxon>
        <taxon>Actinomycetes</taxon>
        <taxon>Micrococcales</taxon>
        <taxon>Micrococcaceae</taxon>
        <taxon>Paeniglutamicibacter</taxon>
    </lineage>
</organism>
<proteinExistence type="predicted"/>
<comment type="caution">
    <text evidence="5">The sequence shown here is derived from an EMBL/GenBank/DDBJ whole genome shotgun (WGS) entry which is preliminary data.</text>
</comment>
<feature type="domain" description="HTH merR-type" evidence="4">
    <location>
        <begin position="1"/>
        <end position="68"/>
    </location>
</feature>
<evidence type="ECO:0000259" key="4">
    <source>
        <dbReference type="PROSITE" id="PS50937"/>
    </source>
</evidence>
<dbReference type="SUPFAM" id="SSF46955">
    <property type="entry name" value="Putative DNA-binding domain"/>
    <property type="match status" value="1"/>
</dbReference>